<evidence type="ECO:0000313" key="2">
    <source>
        <dbReference type="Proteomes" id="UP001210528"/>
    </source>
</evidence>
<dbReference type="Proteomes" id="UP001210528">
    <property type="component" value="Unassembled WGS sequence"/>
</dbReference>
<organism evidence="1 2">
    <name type="scientific">Halorubrum ezzemoulense</name>
    <name type="common">Halorubrum chaoviator</name>
    <dbReference type="NCBI Taxonomy" id="337243"/>
    <lineage>
        <taxon>Archaea</taxon>
        <taxon>Methanobacteriati</taxon>
        <taxon>Methanobacteriota</taxon>
        <taxon>Stenosarchaea group</taxon>
        <taxon>Halobacteria</taxon>
        <taxon>Halobacteriales</taxon>
        <taxon>Haloferacaceae</taxon>
        <taxon>Halorubrum</taxon>
    </lineage>
</organism>
<keyword evidence="2" id="KW-1185">Reference proteome</keyword>
<dbReference type="Pfam" id="PF21811">
    <property type="entry name" value="RdfA"/>
    <property type="match status" value="1"/>
</dbReference>
<dbReference type="EMBL" id="JAQLUK010000063">
    <property type="protein sequence ID" value="MDB2294190.1"/>
    <property type="molecule type" value="Genomic_DNA"/>
</dbReference>
<gene>
    <name evidence="1" type="ORF">PM085_18380</name>
</gene>
<reference evidence="1 2" key="1">
    <citation type="submission" date="2023-01" db="EMBL/GenBank/DDBJ databases">
        <title>Halorubrum ezzemoulense from Santa Pola, Spain.</title>
        <authorList>
            <person name="Feng Y."/>
            <person name="Louyakis A.S."/>
            <person name="Gogarten J.P."/>
        </authorList>
    </citation>
    <scope>NUCLEOTIDE SEQUENCE [LARGE SCALE GENOMIC DNA]</scope>
    <source>
        <strain evidence="1 2">AMM015</strain>
    </source>
</reference>
<dbReference type="InterPro" id="IPR048925">
    <property type="entry name" value="RdfA"/>
</dbReference>
<name>A0ABT4Z9J1_HALEZ</name>
<proteinExistence type="predicted"/>
<dbReference type="RefSeq" id="WP_271904658.1">
    <property type="nucleotide sequence ID" value="NZ_JAQLUK010000063.1"/>
</dbReference>
<protein>
    <submittedName>
        <fullName evidence="1">Uncharacterized protein</fullName>
    </submittedName>
</protein>
<sequence>MSTDPSQHQETTDPEEIRQLNLEGEVVETDCAENSSSTGEKLKRIIDKYGFTELGDRLEREYTPPKPATLRELQQKVNIKILDQNMRGALTTEAEYEDCCHRLTADDRELTKDRLNRLGIDGETVLNDMISHGTVQNYLRTYRDVEKQGRRRNTCEESATSMIAIQNRVETMLKDAVASHSERDQIPTEPEVDVRMNVVCPNCDESVSIIDYLQLRQCPRCI</sequence>
<accession>A0ABT4Z9J1</accession>
<evidence type="ECO:0000313" key="1">
    <source>
        <dbReference type="EMBL" id="MDB2294190.1"/>
    </source>
</evidence>
<comment type="caution">
    <text evidence="1">The sequence shown here is derived from an EMBL/GenBank/DDBJ whole genome shotgun (WGS) entry which is preliminary data.</text>
</comment>